<reference evidence="1 2" key="1">
    <citation type="journal article" date="2004" name="Science">
        <title>The Ashbya gossypii genome as a tool for mapping the ancient Saccharomyces cerevisiae genome.</title>
        <authorList>
            <person name="Dietrich F.S."/>
            <person name="Voegeli S."/>
            <person name="Brachat S."/>
            <person name="Lerch A."/>
            <person name="Gates K."/>
            <person name="Steiner S."/>
            <person name="Mohr C."/>
            <person name="Pohlmann R."/>
            <person name="Luedi P."/>
            <person name="Choi S."/>
            <person name="Wing R.A."/>
            <person name="Flavier A."/>
            <person name="Gaffney T.D."/>
            <person name="Philippsen P."/>
        </authorList>
    </citation>
    <scope>NUCLEOTIDE SEQUENCE [LARGE SCALE GENOMIC DNA]</scope>
    <source>
        <strain evidence="2">ATCC 10895 / CBS 109.51 / FGSC 9923 / NRRL Y-1056</strain>
    </source>
</reference>
<organism evidence="1 2">
    <name type="scientific">Eremothecium gossypii (strain ATCC 10895 / CBS 109.51 / FGSC 9923 / NRRL Y-1056)</name>
    <name type="common">Yeast</name>
    <name type="synonym">Ashbya gossypii</name>
    <dbReference type="NCBI Taxonomy" id="284811"/>
    <lineage>
        <taxon>Eukaryota</taxon>
        <taxon>Fungi</taxon>
        <taxon>Dikarya</taxon>
        <taxon>Ascomycota</taxon>
        <taxon>Saccharomycotina</taxon>
        <taxon>Saccharomycetes</taxon>
        <taxon>Saccharomycetales</taxon>
        <taxon>Saccharomycetaceae</taxon>
        <taxon>Eremothecium</taxon>
    </lineage>
</organism>
<evidence type="ECO:0000313" key="1">
    <source>
        <dbReference type="EMBL" id="AAS54579.1"/>
    </source>
</evidence>
<dbReference type="Proteomes" id="UP000000591">
    <property type="component" value="Chromosome VII"/>
</dbReference>
<name>Q74ZV9_EREGS</name>
<dbReference type="KEGG" id="ago:AGOS_AGR090C"/>
<evidence type="ECO:0000313" key="2">
    <source>
        <dbReference type="Proteomes" id="UP000000591"/>
    </source>
</evidence>
<dbReference type="InParanoid" id="Q74ZV9"/>
<dbReference type="EMBL" id="AE016820">
    <property type="protein sequence ID" value="AAS54579.1"/>
    <property type="molecule type" value="Genomic_DNA"/>
</dbReference>
<dbReference type="HOGENOM" id="CLU_1677422_0_0_1"/>
<proteinExistence type="predicted"/>
<protein>
    <submittedName>
        <fullName evidence="1">AGR090Cp</fullName>
    </submittedName>
</protein>
<sequence>MYSSPRDCWLPARPKSLHWTGYRDYGSYMPAHRPHSVRQGETGWHIFRKSGACSWGPRMLSNTQEKRRSGFGSHAGTQNVAKAHGIPPSALRRLFMHRRGAYHATENLQHPPKLAIEIGIELRKWHCVHGRESGSWGHAPFLGVQVQCLEELQLVLL</sequence>
<dbReference type="GeneID" id="4623057"/>
<keyword evidence="2" id="KW-1185">Reference proteome</keyword>
<reference evidence="2" key="2">
    <citation type="journal article" date="2013" name="G3 (Bethesda)">
        <title>Genomes of Ashbya fungi isolated from insects reveal four mating-type loci, numerous translocations, lack of transposons, and distinct gene duplications.</title>
        <authorList>
            <person name="Dietrich F.S."/>
            <person name="Voegeli S."/>
            <person name="Kuo S."/>
            <person name="Philippsen P."/>
        </authorList>
    </citation>
    <scope>GENOME REANNOTATION</scope>
    <source>
        <strain evidence="2">ATCC 10895 / CBS 109.51 / FGSC 9923 / NRRL Y-1056</strain>
    </source>
</reference>
<gene>
    <name evidence="1" type="ORF">AGOS_AGR090C</name>
</gene>
<dbReference type="AlphaFoldDB" id="Q74ZV9"/>
<accession>Q74ZV9</accession>
<dbReference type="RefSeq" id="NP_986755.1">
    <property type="nucleotide sequence ID" value="NM_211817.1"/>
</dbReference>